<feature type="region of interest" description="Disordered" evidence="18">
    <location>
        <begin position="627"/>
        <end position="659"/>
    </location>
</feature>
<dbReference type="AlphaFoldDB" id="A0A2G7FK75"/>
<dbReference type="InterPro" id="IPR000719">
    <property type="entry name" value="Prot_kinase_dom"/>
</dbReference>
<keyword evidence="12 16" id="KW-0067">ATP-binding</keyword>
<feature type="binding site" evidence="16">
    <location>
        <position position="38"/>
    </location>
    <ligand>
        <name>ATP</name>
        <dbReference type="ChEBI" id="CHEBI:30616"/>
    </ligand>
</feature>
<dbReference type="CDD" id="cd06609">
    <property type="entry name" value="STKc_MST3_like"/>
    <property type="match status" value="1"/>
</dbReference>
<comment type="catalytic activity">
    <reaction evidence="14">
        <text>L-threonyl-[protein] + ATP = O-phospho-L-threonyl-[protein] + ADP + H(+)</text>
        <dbReference type="Rhea" id="RHEA:46608"/>
        <dbReference type="Rhea" id="RHEA-COMP:11060"/>
        <dbReference type="Rhea" id="RHEA-COMP:11605"/>
        <dbReference type="ChEBI" id="CHEBI:15378"/>
        <dbReference type="ChEBI" id="CHEBI:30013"/>
        <dbReference type="ChEBI" id="CHEBI:30616"/>
        <dbReference type="ChEBI" id="CHEBI:61977"/>
        <dbReference type="ChEBI" id="CHEBI:456216"/>
        <dbReference type="EC" id="2.7.11.1"/>
    </reaction>
</comment>
<evidence type="ECO:0000256" key="9">
    <source>
        <dbReference type="ARBA" id="ARBA00022723"/>
    </source>
</evidence>
<comment type="caution">
    <text evidence="20">The sequence shown here is derived from an EMBL/GenBank/DDBJ whole genome shotgun (WGS) entry which is preliminary data.</text>
</comment>
<evidence type="ECO:0000256" key="14">
    <source>
        <dbReference type="ARBA" id="ARBA00047899"/>
    </source>
</evidence>
<evidence type="ECO:0000259" key="19">
    <source>
        <dbReference type="PROSITE" id="PS50011"/>
    </source>
</evidence>
<keyword evidence="17" id="KW-0175">Coiled coil</keyword>
<comment type="subcellular location">
    <subcellularLocation>
        <location evidence="2">Cytoplasm</location>
    </subcellularLocation>
</comment>
<feature type="compositionally biased region" description="Basic residues" evidence="18">
    <location>
        <begin position="388"/>
        <end position="399"/>
    </location>
</feature>
<feature type="compositionally biased region" description="Polar residues" evidence="18">
    <location>
        <begin position="1001"/>
        <end position="1010"/>
    </location>
</feature>
<evidence type="ECO:0000256" key="5">
    <source>
        <dbReference type="ARBA" id="ARBA00022490"/>
    </source>
</evidence>
<feature type="compositionally biased region" description="Polar residues" evidence="18">
    <location>
        <begin position="430"/>
        <end position="456"/>
    </location>
</feature>
<evidence type="ECO:0000256" key="6">
    <source>
        <dbReference type="ARBA" id="ARBA00022527"/>
    </source>
</evidence>
<dbReference type="PROSITE" id="PS50011">
    <property type="entry name" value="PROTEIN_KINASE_DOM"/>
    <property type="match status" value="1"/>
</dbReference>
<evidence type="ECO:0000256" key="8">
    <source>
        <dbReference type="ARBA" id="ARBA00022679"/>
    </source>
</evidence>
<comment type="cofactor">
    <cofactor evidence="1">
        <name>Mg(2+)</name>
        <dbReference type="ChEBI" id="CHEBI:18420"/>
    </cofactor>
</comment>
<dbReference type="STRING" id="656916.A0A2G7FK75"/>
<feature type="compositionally biased region" description="Low complexity" evidence="18">
    <location>
        <begin position="1037"/>
        <end position="1047"/>
    </location>
</feature>
<comment type="similarity">
    <text evidence="3">Belongs to the protein kinase superfamily. STE Ser/Thr protein kinase family. STE20 subfamily.</text>
</comment>
<evidence type="ECO:0000256" key="4">
    <source>
        <dbReference type="ARBA" id="ARBA00012513"/>
    </source>
</evidence>
<feature type="compositionally biased region" description="Low complexity" evidence="18">
    <location>
        <begin position="894"/>
        <end position="904"/>
    </location>
</feature>
<evidence type="ECO:0000256" key="15">
    <source>
        <dbReference type="ARBA" id="ARBA00048679"/>
    </source>
</evidence>
<keyword evidence="10 16" id="KW-0547">Nucleotide-binding</keyword>
<dbReference type="Pfam" id="PF13257">
    <property type="entry name" value="DUF4048"/>
    <property type="match status" value="1"/>
</dbReference>
<dbReference type="GO" id="GO:0004674">
    <property type="term" value="F:protein serine/threonine kinase activity"/>
    <property type="evidence" value="ECO:0007669"/>
    <property type="project" value="UniProtKB-KW"/>
</dbReference>
<dbReference type="Pfam" id="PF00069">
    <property type="entry name" value="Pkinase"/>
    <property type="match status" value="1"/>
</dbReference>
<dbReference type="SUPFAM" id="SSF56112">
    <property type="entry name" value="Protein kinase-like (PK-like)"/>
    <property type="match status" value="1"/>
</dbReference>
<accession>A0A2G7FK75</accession>
<dbReference type="FunFam" id="3.30.200.20:FF:000488">
    <property type="entry name" value="Related to severin kinase"/>
    <property type="match status" value="1"/>
</dbReference>
<evidence type="ECO:0000256" key="16">
    <source>
        <dbReference type="PROSITE-ProRule" id="PRU10141"/>
    </source>
</evidence>
<dbReference type="PANTHER" id="PTHR48012">
    <property type="entry name" value="STERILE20-LIKE KINASE, ISOFORM B-RELATED"/>
    <property type="match status" value="1"/>
</dbReference>
<dbReference type="InterPro" id="IPR011009">
    <property type="entry name" value="Kinase-like_dom_sf"/>
</dbReference>
<evidence type="ECO:0000256" key="11">
    <source>
        <dbReference type="ARBA" id="ARBA00022777"/>
    </source>
</evidence>
<sequence>MADDMANQYQMMEELGSGSFGTVYKAIEKSTGEIVAVKHIDLESSEDDIQEIQQEISVLATCASPFVTQYKASFLRGHKLWIVMEYLGGGSCLDLLKPGVFNEAHVAIICQQLLQGMDYLHSEGKIHRDIKAANVLLSHTGKVKLADFGVAAQLINIKSQRNTFVGTPFWMAPEVIQQSGYDYKADIWSLGITAIEMINGEPPHASTHPMKVLFLIPKEPAPRLEGDQYSNTFKDFIAQCLTKDPDRRPSAKELLRHKFIRNAGKTEALQELIHRKQDWDAGRGVTRNVKYYAESLNTITHLKDDDGWVFDTVKATTMKIQEDPYVDENDLDSQDFLYDETSEMMNDMHISSPPPPPKHAPNSATNSATNSAVNTAVRRAPAPERSPSTRRSHRKRRSSGIKQPLGVNLTFGNSPSTVRQFRRVSDKIPSENSYSSQYSFGPDENNNSPKTLFSEPNSKEAQLGRRAYSKAVGLSCQEVLGTTGDQEKREAISRLAEAWSDLEMVDPEGLYHILKIMNEKLQGDPKLSGLVPQAAPPPESPQRPRLVLAQNNPHLKSHRRRQSAVVAEPSLQPAQLANLPARAATSTPPAKTCFSPCPSPWAARHKKRLTLNFPINVPPLTTALDSAVTEPSSMTPVTRPSTRHSHIPAVGTPVTFDDQDDGSGLLTAIASQERKVLELREELQRAETELDSLKRQWESSEKTKKRIDISHRAEPLIPLRSPDRPGADERILHSREHSVASSESPSVAQPRFSRELERRHSVRAAAAKGTKISANGRRVFQGSHTRTLSLLSPTVGPVPNLPGSELGNGQPDQDRMGRAPRAATLPSAERSPMVLGSNEDMVAQWRKTMPPPSREALMRTGKQMASDLREGLWTFLEDIRQATVGEEGINATESRAVPSRSSTSRSRDRLSTKGGMSSRSASSSRSKGAGAKLSGKDSKSADIDSSFWSEFGIDTSGQKSPNAQRASTTPSGPNAQNEPNRLDIEDNWDDWDTPQPKKMHTPSSSQSTWESKQDQSPMTPSSPRTSTSFGDWRPLHDSSVPDPSVSDGIPWPAMADMPSPKLPRTATNLMAEWERSLSPALDSPTFKKD</sequence>
<proteinExistence type="inferred from homology"/>
<dbReference type="PANTHER" id="PTHR48012:SF10">
    <property type="entry name" value="FI20177P1"/>
    <property type="match status" value="1"/>
</dbReference>
<feature type="compositionally biased region" description="Polar residues" evidence="18">
    <location>
        <begin position="629"/>
        <end position="640"/>
    </location>
</feature>
<dbReference type="InterPro" id="IPR017441">
    <property type="entry name" value="Protein_kinase_ATP_BS"/>
</dbReference>
<keyword evidence="11 20" id="KW-0418">Kinase</keyword>
<feature type="coiled-coil region" evidence="17">
    <location>
        <begin position="669"/>
        <end position="703"/>
    </location>
</feature>
<evidence type="ECO:0000256" key="17">
    <source>
        <dbReference type="SAM" id="Coils"/>
    </source>
</evidence>
<evidence type="ECO:0000256" key="13">
    <source>
        <dbReference type="ARBA" id="ARBA00022842"/>
    </source>
</evidence>
<protein>
    <recommendedName>
        <fullName evidence="4">non-specific serine/threonine protein kinase</fullName>
        <ecNumber evidence="4">2.7.11.1</ecNumber>
    </recommendedName>
</protein>
<evidence type="ECO:0000313" key="21">
    <source>
        <dbReference type="Proteomes" id="UP000231358"/>
    </source>
</evidence>
<dbReference type="InterPro" id="IPR025122">
    <property type="entry name" value="DUF4048"/>
</dbReference>
<dbReference type="FunFam" id="1.10.510.10:FF:000411">
    <property type="entry name" value="Probable Ste20-like kinase Don3"/>
    <property type="match status" value="1"/>
</dbReference>
<evidence type="ECO:0000256" key="2">
    <source>
        <dbReference type="ARBA" id="ARBA00004496"/>
    </source>
</evidence>
<dbReference type="EMBL" id="NEXV01000582">
    <property type="protein sequence ID" value="PIG81042.1"/>
    <property type="molecule type" value="Genomic_DNA"/>
</dbReference>
<evidence type="ECO:0000256" key="1">
    <source>
        <dbReference type="ARBA" id="ARBA00001946"/>
    </source>
</evidence>
<dbReference type="PROSITE" id="PS00107">
    <property type="entry name" value="PROTEIN_KINASE_ATP"/>
    <property type="match status" value="1"/>
</dbReference>
<keyword evidence="13" id="KW-0460">Magnesium</keyword>
<gene>
    <name evidence="20" type="ORF">AARAC_006057</name>
</gene>
<dbReference type="Gene3D" id="1.10.510.10">
    <property type="entry name" value="Transferase(Phosphotransferase) domain 1"/>
    <property type="match status" value="1"/>
</dbReference>
<dbReference type="SMART" id="SM00220">
    <property type="entry name" value="S_TKc"/>
    <property type="match status" value="1"/>
</dbReference>
<feature type="region of interest" description="Disordered" evidence="18">
    <location>
        <begin position="735"/>
        <end position="769"/>
    </location>
</feature>
<evidence type="ECO:0000256" key="10">
    <source>
        <dbReference type="ARBA" id="ARBA00022741"/>
    </source>
</evidence>
<evidence type="ECO:0000256" key="18">
    <source>
        <dbReference type="SAM" id="MobiDB-lite"/>
    </source>
</evidence>
<comment type="catalytic activity">
    <reaction evidence="15">
        <text>L-seryl-[protein] + ATP = O-phospho-L-seryl-[protein] + ADP + H(+)</text>
        <dbReference type="Rhea" id="RHEA:17989"/>
        <dbReference type="Rhea" id="RHEA-COMP:9863"/>
        <dbReference type="Rhea" id="RHEA-COMP:11604"/>
        <dbReference type="ChEBI" id="CHEBI:15378"/>
        <dbReference type="ChEBI" id="CHEBI:29999"/>
        <dbReference type="ChEBI" id="CHEBI:30616"/>
        <dbReference type="ChEBI" id="CHEBI:83421"/>
        <dbReference type="ChEBI" id="CHEBI:456216"/>
        <dbReference type="EC" id="2.7.11.1"/>
    </reaction>
</comment>
<evidence type="ECO:0000256" key="12">
    <source>
        <dbReference type="ARBA" id="ARBA00022840"/>
    </source>
</evidence>
<reference evidence="20 21" key="1">
    <citation type="submission" date="2017-05" db="EMBL/GenBank/DDBJ databases">
        <title>Genome sequence for an aflatoxigenic pathogen of Argentinian peanut, Aspergillus arachidicola.</title>
        <authorList>
            <person name="Moore G."/>
            <person name="Beltz S.B."/>
            <person name="Mack B.M."/>
        </authorList>
    </citation>
    <scope>NUCLEOTIDE SEQUENCE [LARGE SCALE GENOMIC DNA]</scope>
    <source>
        <strain evidence="20 21">CBS 117610</strain>
    </source>
</reference>
<feature type="compositionally biased region" description="Polar residues" evidence="18">
    <location>
        <begin position="410"/>
        <end position="419"/>
    </location>
</feature>
<dbReference type="EC" id="2.7.11.1" evidence="4"/>
<evidence type="ECO:0000256" key="3">
    <source>
        <dbReference type="ARBA" id="ARBA00008874"/>
    </source>
</evidence>
<feature type="compositionally biased region" description="Polar residues" evidence="18">
    <location>
        <begin position="955"/>
        <end position="979"/>
    </location>
</feature>
<dbReference type="GO" id="GO:0005737">
    <property type="term" value="C:cytoplasm"/>
    <property type="evidence" value="ECO:0007669"/>
    <property type="project" value="UniProtKB-SubCell"/>
</dbReference>
<evidence type="ECO:0000313" key="20">
    <source>
        <dbReference type="EMBL" id="PIG81042.1"/>
    </source>
</evidence>
<feature type="compositionally biased region" description="Low complexity" evidence="18">
    <location>
        <begin position="912"/>
        <end position="933"/>
    </location>
</feature>
<dbReference type="GO" id="GO:0046872">
    <property type="term" value="F:metal ion binding"/>
    <property type="evidence" value="ECO:0007669"/>
    <property type="project" value="UniProtKB-KW"/>
</dbReference>
<keyword evidence="5" id="KW-0963">Cytoplasm</keyword>
<keyword evidence="8" id="KW-0808">Transferase</keyword>
<keyword evidence="7" id="KW-0597">Phosphoprotein</keyword>
<name>A0A2G7FK75_9EURO</name>
<dbReference type="GO" id="GO:0005524">
    <property type="term" value="F:ATP binding"/>
    <property type="evidence" value="ECO:0007669"/>
    <property type="project" value="UniProtKB-UniRule"/>
</dbReference>
<feature type="compositionally biased region" description="Polar residues" evidence="18">
    <location>
        <begin position="362"/>
        <end position="374"/>
    </location>
</feature>
<feature type="region of interest" description="Disordered" evidence="18">
    <location>
        <begin position="346"/>
        <end position="456"/>
    </location>
</feature>
<keyword evidence="21" id="KW-1185">Reference proteome</keyword>
<dbReference type="InterPro" id="IPR050629">
    <property type="entry name" value="STE20/SPS1-PAK"/>
</dbReference>
<evidence type="ECO:0000256" key="7">
    <source>
        <dbReference type="ARBA" id="ARBA00022553"/>
    </source>
</evidence>
<feature type="region of interest" description="Disordered" evidence="18">
    <location>
        <begin position="886"/>
        <end position="1089"/>
    </location>
</feature>
<feature type="compositionally biased region" description="Low complexity" evidence="18">
    <location>
        <begin position="1016"/>
        <end position="1028"/>
    </location>
</feature>
<feature type="region of interest" description="Disordered" evidence="18">
    <location>
        <begin position="790"/>
        <end position="828"/>
    </location>
</feature>
<keyword evidence="6" id="KW-0723">Serine/threonine-protein kinase</keyword>
<organism evidence="20 21">
    <name type="scientific">Aspergillus arachidicola</name>
    <dbReference type="NCBI Taxonomy" id="656916"/>
    <lineage>
        <taxon>Eukaryota</taxon>
        <taxon>Fungi</taxon>
        <taxon>Dikarya</taxon>
        <taxon>Ascomycota</taxon>
        <taxon>Pezizomycotina</taxon>
        <taxon>Eurotiomycetes</taxon>
        <taxon>Eurotiomycetidae</taxon>
        <taxon>Eurotiales</taxon>
        <taxon>Aspergillaceae</taxon>
        <taxon>Aspergillus</taxon>
        <taxon>Aspergillus subgen. Circumdati</taxon>
    </lineage>
</organism>
<keyword evidence="9" id="KW-0479">Metal-binding</keyword>
<dbReference type="Proteomes" id="UP000231358">
    <property type="component" value="Unassembled WGS sequence"/>
</dbReference>
<feature type="domain" description="Protein kinase" evidence="19">
    <location>
        <begin position="9"/>
        <end position="260"/>
    </location>
</feature>